<evidence type="ECO:0000256" key="1">
    <source>
        <dbReference type="SAM" id="MobiDB-lite"/>
    </source>
</evidence>
<keyword evidence="2" id="KW-0812">Transmembrane</keyword>
<evidence type="ECO:0000313" key="4">
    <source>
        <dbReference type="Proteomes" id="UP000185622"/>
    </source>
</evidence>
<feature type="transmembrane region" description="Helical" evidence="2">
    <location>
        <begin position="86"/>
        <end position="103"/>
    </location>
</feature>
<gene>
    <name evidence="3" type="ORF">BMG03_04715</name>
</gene>
<keyword evidence="2" id="KW-1133">Transmembrane helix</keyword>
<keyword evidence="2" id="KW-0472">Membrane</keyword>
<feature type="transmembrane region" description="Helical" evidence="2">
    <location>
        <begin position="140"/>
        <end position="161"/>
    </location>
</feature>
<name>A0ABM6IEH1_9RHOB</name>
<accession>A0ABM6IEH1</accession>
<evidence type="ECO:0000256" key="2">
    <source>
        <dbReference type="SAM" id="Phobius"/>
    </source>
</evidence>
<sequence>MKKNSFSLIILMSTLLILNGTPFSTVAFISAYLFVFSAVTSDRFISNSSKLSNFGFFLLLSISVLYSMGVGEYYSSSRFFPRLKGYTLEASYMGMTLVGLWFITKSSQLRAGIIFLICATQSGLAIIGLLMRFTVFRRSFILLFSTFTAYLIFTPINQELLLSNSFFIRFLGIVSVKNMDYFGFLFGRGVGASDAQVAMFLEPFGISGYSGSFIFGIFSDFGLLPFILLLTILTQRIPLALALLLMLNFALASPYTLFISWAWCFSEAKTAGLRDKNGRSFALSRRLTGGADQPPKTNGNGDRTTVGYVG</sequence>
<evidence type="ECO:0008006" key="5">
    <source>
        <dbReference type="Google" id="ProtNLM"/>
    </source>
</evidence>
<feature type="region of interest" description="Disordered" evidence="1">
    <location>
        <begin position="286"/>
        <end position="310"/>
    </location>
</feature>
<feature type="transmembrane region" description="Helical" evidence="2">
    <location>
        <begin position="51"/>
        <end position="74"/>
    </location>
</feature>
<dbReference type="EMBL" id="CP019437">
    <property type="protein sequence ID" value="AQS47178.1"/>
    <property type="molecule type" value="Genomic_DNA"/>
</dbReference>
<organism evidence="3 4">
    <name type="scientific">Thioclava nitratireducens</name>
    <dbReference type="NCBI Taxonomy" id="1915078"/>
    <lineage>
        <taxon>Bacteria</taxon>
        <taxon>Pseudomonadati</taxon>
        <taxon>Pseudomonadota</taxon>
        <taxon>Alphaproteobacteria</taxon>
        <taxon>Rhodobacterales</taxon>
        <taxon>Paracoccaceae</taxon>
        <taxon>Thioclava</taxon>
    </lineage>
</organism>
<feature type="transmembrane region" description="Helical" evidence="2">
    <location>
        <begin position="239"/>
        <end position="264"/>
    </location>
</feature>
<keyword evidence="4" id="KW-1185">Reference proteome</keyword>
<feature type="transmembrane region" description="Helical" evidence="2">
    <location>
        <begin position="213"/>
        <end position="233"/>
    </location>
</feature>
<evidence type="ECO:0000313" key="3">
    <source>
        <dbReference type="EMBL" id="AQS47178.1"/>
    </source>
</evidence>
<dbReference type="Proteomes" id="UP000185622">
    <property type="component" value="Chromosome"/>
</dbReference>
<reference evidence="3 4" key="1">
    <citation type="submission" date="2017-01" db="EMBL/GenBank/DDBJ databases">
        <title>The complete genome sequence of a sulfur-oxidizing marine bacterium Thioclava sp. 25B10_4T.</title>
        <authorList>
            <person name="Liu Y."/>
            <person name="Lai Q."/>
            <person name="Shao Z."/>
        </authorList>
    </citation>
    <scope>NUCLEOTIDE SEQUENCE [LARGE SCALE GENOMIC DNA]</scope>
    <source>
        <strain evidence="3 4">25B10_4</strain>
    </source>
</reference>
<protein>
    <recommendedName>
        <fullName evidence="5">Polymerase</fullName>
    </recommendedName>
</protein>
<feature type="transmembrane region" description="Helical" evidence="2">
    <location>
        <begin position="109"/>
        <end position="133"/>
    </location>
</feature>
<proteinExistence type="predicted"/>